<proteinExistence type="predicted"/>
<dbReference type="GO" id="GO:0004540">
    <property type="term" value="F:RNA nuclease activity"/>
    <property type="evidence" value="ECO:0007669"/>
    <property type="project" value="InterPro"/>
</dbReference>
<dbReference type="Pfam" id="PF11663">
    <property type="entry name" value="Toxin_YhaV"/>
    <property type="match status" value="1"/>
</dbReference>
<accession>A0A917V344</accession>
<dbReference type="Proteomes" id="UP000600449">
    <property type="component" value="Unassembled WGS sequence"/>
</dbReference>
<dbReference type="RefSeq" id="WP_188911190.1">
    <property type="nucleotide sequence ID" value="NZ_BMMF01000004.1"/>
</dbReference>
<keyword evidence="2" id="KW-1185">Reference proteome</keyword>
<reference evidence="1 2" key="1">
    <citation type="journal article" date="2014" name="Int. J. Syst. Evol. Microbiol.">
        <title>Complete genome sequence of Corynebacterium casei LMG S-19264T (=DSM 44701T), isolated from a smear-ripened cheese.</title>
        <authorList>
            <consortium name="US DOE Joint Genome Institute (JGI-PGF)"/>
            <person name="Walter F."/>
            <person name="Albersmeier A."/>
            <person name="Kalinowski J."/>
            <person name="Ruckert C."/>
        </authorList>
    </citation>
    <scope>NUCLEOTIDE SEQUENCE [LARGE SCALE GENOMIC DNA]</scope>
    <source>
        <strain evidence="1 2">CGMCC 1.9161</strain>
    </source>
</reference>
<sequence length="167" mass="19515">MAAGAEIVENGWTIIAHPLFAEQLELLRGEFLEDRRRDPEGYRRRASTKRLVAVLKLARERIPADPGHASFRQGKTLGADRKHWFRAKFFQQYRLFYRFDSRAKIILLVWLNDDSTLRAYGSRTDAYSVFKAMLDRGDPPNDFDKLLAEARADAERRIDLFRDPDKE</sequence>
<evidence type="ECO:0000313" key="2">
    <source>
        <dbReference type="Proteomes" id="UP000600449"/>
    </source>
</evidence>
<dbReference type="EMBL" id="BMMF01000004">
    <property type="protein sequence ID" value="GGK29118.1"/>
    <property type="molecule type" value="Genomic_DNA"/>
</dbReference>
<protein>
    <recommendedName>
        <fullName evidence="3">Toxin YhaV</fullName>
    </recommendedName>
</protein>
<name>A0A917V344_9HYPH</name>
<organism evidence="1 2">
    <name type="scientific">Salinarimonas ramus</name>
    <dbReference type="NCBI Taxonomy" id="690164"/>
    <lineage>
        <taxon>Bacteria</taxon>
        <taxon>Pseudomonadati</taxon>
        <taxon>Pseudomonadota</taxon>
        <taxon>Alphaproteobacteria</taxon>
        <taxon>Hyphomicrobiales</taxon>
        <taxon>Salinarimonadaceae</taxon>
        <taxon>Salinarimonas</taxon>
    </lineage>
</organism>
<gene>
    <name evidence="1" type="ORF">GCM10011322_14430</name>
</gene>
<evidence type="ECO:0008006" key="3">
    <source>
        <dbReference type="Google" id="ProtNLM"/>
    </source>
</evidence>
<dbReference type="GO" id="GO:0110001">
    <property type="term" value="C:toxin-antitoxin complex"/>
    <property type="evidence" value="ECO:0007669"/>
    <property type="project" value="InterPro"/>
</dbReference>
<comment type="caution">
    <text evidence="1">The sequence shown here is derived from an EMBL/GenBank/DDBJ whole genome shotgun (WGS) entry which is preliminary data.</text>
</comment>
<evidence type="ECO:0000313" key="1">
    <source>
        <dbReference type="EMBL" id="GGK29118.1"/>
    </source>
</evidence>
<dbReference type="InterPro" id="IPR021679">
    <property type="entry name" value="Toxin_endonuclease_YhaV"/>
</dbReference>
<dbReference type="AlphaFoldDB" id="A0A917V344"/>